<accession>R7MZH9</accession>
<keyword evidence="8" id="KW-0411">Iron-sulfur</keyword>
<name>R7MZH9_MEGEL</name>
<dbReference type="InterPro" id="IPR015421">
    <property type="entry name" value="PyrdxlP-dep_Trfase_major"/>
</dbReference>
<keyword evidence="6" id="KW-0663">Pyridoxal phosphate</keyword>
<dbReference type="EC" id="2.8.1.7" evidence="3"/>
<proteinExistence type="inferred from homology"/>
<dbReference type="PANTHER" id="PTHR11601">
    <property type="entry name" value="CYSTEINE DESULFURYLASE FAMILY MEMBER"/>
    <property type="match status" value="1"/>
</dbReference>
<dbReference type="Gene3D" id="1.10.260.50">
    <property type="match status" value="1"/>
</dbReference>
<reference evidence="12" key="1">
    <citation type="submission" date="2012-11" db="EMBL/GenBank/DDBJ databases">
        <title>Dependencies among metagenomic species, viruses, plasmids and units of genetic variation.</title>
        <authorList>
            <person name="Nielsen H.B."/>
            <person name="Almeida M."/>
            <person name="Juncker A.S."/>
            <person name="Rasmussen S."/>
            <person name="Li J."/>
            <person name="Sunagawa S."/>
            <person name="Plichta D."/>
            <person name="Gautier L."/>
            <person name="Le Chatelier E."/>
            <person name="Peletier E."/>
            <person name="Bonde I."/>
            <person name="Nielsen T."/>
            <person name="Manichanh C."/>
            <person name="Arumugam M."/>
            <person name="Batto J."/>
            <person name="Santos M.B.Q.D."/>
            <person name="Blom N."/>
            <person name="Borruel N."/>
            <person name="Burgdorf K.S."/>
            <person name="Boumezbeur F."/>
            <person name="Casellas F."/>
            <person name="Dore J."/>
            <person name="Guarner F."/>
            <person name="Hansen T."/>
            <person name="Hildebrand F."/>
            <person name="Kaas R.S."/>
            <person name="Kennedy S."/>
            <person name="Kristiansen K."/>
            <person name="Kultima J.R."/>
            <person name="Leonard P."/>
            <person name="Levenez F."/>
            <person name="Lund O."/>
            <person name="Moumen B."/>
            <person name="Le Paslier D."/>
            <person name="Pons N."/>
            <person name="Pedersen O."/>
            <person name="Prifti E."/>
            <person name="Qin J."/>
            <person name="Raes J."/>
            <person name="Tap J."/>
            <person name="Tims S."/>
            <person name="Ussery D.W."/>
            <person name="Yamada T."/>
            <person name="MetaHit consortium"/>
            <person name="Renault P."/>
            <person name="Sicheritz-Ponten T."/>
            <person name="Bork P."/>
            <person name="Wang J."/>
            <person name="Brunak S."/>
            <person name="Ehrlich S.D."/>
        </authorList>
    </citation>
    <scope>NUCLEOTIDE SEQUENCE [LARGE SCALE GENOMIC DNA]</scope>
</reference>
<dbReference type="GO" id="GO:0046872">
    <property type="term" value="F:metal ion binding"/>
    <property type="evidence" value="ECO:0007669"/>
    <property type="project" value="UniProtKB-KW"/>
</dbReference>
<dbReference type="InterPro" id="IPR016454">
    <property type="entry name" value="Cysteine_dSase"/>
</dbReference>
<dbReference type="Pfam" id="PF00266">
    <property type="entry name" value="Aminotran_5"/>
    <property type="match status" value="1"/>
</dbReference>
<organism evidence="12">
    <name type="scientific">Megasphaera elsdenii CAG:570</name>
    <dbReference type="NCBI Taxonomy" id="1263087"/>
    <lineage>
        <taxon>Bacteria</taxon>
        <taxon>Bacillati</taxon>
        <taxon>Bacillota</taxon>
        <taxon>Negativicutes</taxon>
        <taxon>Veillonellales</taxon>
        <taxon>Veillonellaceae</taxon>
        <taxon>Megasphaera</taxon>
    </lineage>
</organism>
<gene>
    <name evidence="12" type="ORF">BN715_01507</name>
</gene>
<dbReference type="PANTHER" id="PTHR11601:SF34">
    <property type="entry name" value="CYSTEINE DESULFURASE"/>
    <property type="match status" value="1"/>
</dbReference>
<sequence>MKRIYLDNAAATPMDPRVLDVMMPYLTTAYGNPSSLHYFGQQARAAVQTARSQVAHCLGVKGEDLVFTSGGTEADNLAILGFLRANYPDGGHLITTVVEHHAVLRTFQALEQKGYDVTYVPVEADGRVTAEAVAQALRDDTVLISVMYANNETGMVQPIDAIGALARQKGIAFHVDAVQAFGYVPIRPLAQGIDMLTVCSHKIYGPKGVGALYIRHGLQVAAEAYGGPQEHRLRAGTENVAAIAGFGKAAELLEAERNDRVLAARRLTDAVYERLIKGDARFHLNGRRNHVLPNIIDFSVDGVDSAILLIALDLQGLAVSAGSACEAGAVEASSHVLRAMGIEEKWLRSSIRLSVGKENTLDEIKRAVAIIGDAVRKSRGESL</sequence>
<evidence type="ECO:0000256" key="4">
    <source>
        <dbReference type="ARBA" id="ARBA00022679"/>
    </source>
</evidence>
<evidence type="ECO:0000256" key="9">
    <source>
        <dbReference type="ARBA" id="ARBA00050776"/>
    </source>
</evidence>
<dbReference type="SUPFAM" id="SSF53383">
    <property type="entry name" value="PLP-dependent transferases"/>
    <property type="match status" value="1"/>
</dbReference>
<evidence type="ECO:0000256" key="10">
    <source>
        <dbReference type="RuleBase" id="RU004504"/>
    </source>
</evidence>
<dbReference type="PROSITE" id="PS00595">
    <property type="entry name" value="AA_TRANSFER_CLASS_5"/>
    <property type="match status" value="1"/>
</dbReference>
<evidence type="ECO:0000256" key="6">
    <source>
        <dbReference type="ARBA" id="ARBA00022898"/>
    </source>
</evidence>
<dbReference type="PIRSF" id="PIRSF005572">
    <property type="entry name" value="NifS"/>
    <property type="match status" value="1"/>
</dbReference>
<evidence type="ECO:0000256" key="1">
    <source>
        <dbReference type="ARBA" id="ARBA00001933"/>
    </source>
</evidence>
<dbReference type="GO" id="GO:0051536">
    <property type="term" value="F:iron-sulfur cluster binding"/>
    <property type="evidence" value="ECO:0007669"/>
    <property type="project" value="UniProtKB-KW"/>
</dbReference>
<evidence type="ECO:0000256" key="8">
    <source>
        <dbReference type="ARBA" id="ARBA00023014"/>
    </source>
</evidence>
<evidence type="ECO:0000256" key="2">
    <source>
        <dbReference type="ARBA" id="ARBA00006490"/>
    </source>
</evidence>
<dbReference type="GO" id="GO:0031071">
    <property type="term" value="F:cysteine desulfurase activity"/>
    <property type="evidence" value="ECO:0007669"/>
    <property type="project" value="UniProtKB-EC"/>
</dbReference>
<keyword evidence="4" id="KW-0808">Transferase</keyword>
<keyword evidence="7" id="KW-0408">Iron</keyword>
<dbReference type="InterPro" id="IPR015422">
    <property type="entry name" value="PyrdxlP-dep_Trfase_small"/>
</dbReference>
<keyword evidence="5" id="KW-0479">Metal-binding</keyword>
<feature type="domain" description="Aminotransferase class V" evidence="11">
    <location>
        <begin position="4"/>
        <end position="366"/>
    </location>
</feature>
<dbReference type="FunFam" id="3.40.640.10:FF:000084">
    <property type="entry name" value="IscS-like cysteine desulfurase"/>
    <property type="match status" value="1"/>
</dbReference>
<evidence type="ECO:0000256" key="3">
    <source>
        <dbReference type="ARBA" id="ARBA00012239"/>
    </source>
</evidence>
<dbReference type="InterPro" id="IPR000192">
    <property type="entry name" value="Aminotrans_V_dom"/>
</dbReference>
<comment type="caution">
    <text evidence="12">The sequence shown here is derived from an EMBL/GenBank/DDBJ whole genome shotgun (WGS) entry which is preliminary data.</text>
</comment>
<comment type="catalytic activity">
    <reaction evidence="9">
        <text>(sulfur carrier)-H + L-cysteine = (sulfur carrier)-SH + L-alanine</text>
        <dbReference type="Rhea" id="RHEA:43892"/>
        <dbReference type="Rhea" id="RHEA-COMP:14737"/>
        <dbReference type="Rhea" id="RHEA-COMP:14739"/>
        <dbReference type="ChEBI" id="CHEBI:29917"/>
        <dbReference type="ChEBI" id="CHEBI:35235"/>
        <dbReference type="ChEBI" id="CHEBI:57972"/>
        <dbReference type="ChEBI" id="CHEBI:64428"/>
        <dbReference type="EC" id="2.8.1.7"/>
    </reaction>
</comment>
<dbReference type="InterPro" id="IPR020578">
    <property type="entry name" value="Aminotrans_V_PyrdxlP_BS"/>
</dbReference>
<comment type="similarity">
    <text evidence="2">Belongs to the class-V pyridoxal-phosphate-dependent aminotransferase family. NifS/IscS subfamily.</text>
</comment>
<evidence type="ECO:0000259" key="11">
    <source>
        <dbReference type="Pfam" id="PF00266"/>
    </source>
</evidence>
<dbReference type="InterPro" id="IPR015424">
    <property type="entry name" value="PyrdxlP-dep_Trfase"/>
</dbReference>
<dbReference type="AlphaFoldDB" id="R7MZH9"/>
<evidence type="ECO:0000313" key="12">
    <source>
        <dbReference type="EMBL" id="CDF05242.1"/>
    </source>
</evidence>
<comment type="cofactor">
    <cofactor evidence="1 10">
        <name>pyridoxal 5'-phosphate</name>
        <dbReference type="ChEBI" id="CHEBI:597326"/>
    </cofactor>
</comment>
<dbReference type="NCBIfam" id="NF002806">
    <property type="entry name" value="PRK02948.1"/>
    <property type="match status" value="1"/>
</dbReference>
<dbReference type="Gene3D" id="3.90.1150.10">
    <property type="entry name" value="Aspartate Aminotransferase, domain 1"/>
    <property type="match status" value="1"/>
</dbReference>
<dbReference type="EMBL" id="CBKE010000249">
    <property type="protein sequence ID" value="CDF05242.1"/>
    <property type="molecule type" value="Genomic_DNA"/>
</dbReference>
<evidence type="ECO:0000256" key="5">
    <source>
        <dbReference type="ARBA" id="ARBA00022723"/>
    </source>
</evidence>
<dbReference type="Proteomes" id="UP000017908">
    <property type="component" value="Unassembled WGS sequence"/>
</dbReference>
<dbReference type="Gene3D" id="3.40.640.10">
    <property type="entry name" value="Type I PLP-dependent aspartate aminotransferase-like (Major domain)"/>
    <property type="match status" value="1"/>
</dbReference>
<evidence type="ECO:0000256" key="7">
    <source>
        <dbReference type="ARBA" id="ARBA00023004"/>
    </source>
</evidence>
<protein>
    <recommendedName>
        <fullName evidence="3">cysteine desulfurase</fullName>
        <ecNumber evidence="3">2.8.1.7</ecNumber>
    </recommendedName>
</protein>